<dbReference type="RefSeq" id="WP_386712496.1">
    <property type="nucleotide sequence ID" value="NZ_JBHRYF010000014.1"/>
</dbReference>
<keyword evidence="4" id="KW-1185">Reference proteome</keyword>
<feature type="signal peptide" evidence="2">
    <location>
        <begin position="1"/>
        <end position="20"/>
    </location>
</feature>
<comment type="caution">
    <text evidence="3">The sequence shown here is derived from an EMBL/GenBank/DDBJ whole genome shotgun (WGS) entry which is preliminary data.</text>
</comment>
<name>A0ABV7UWF0_9GAMM</name>
<feature type="chain" id="PRO_5046477207" evidence="2">
    <location>
        <begin position="21"/>
        <end position="183"/>
    </location>
</feature>
<evidence type="ECO:0000256" key="2">
    <source>
        <dbReference type="SAM" id="SignalP"/>
    </source>
</evidence>
<protein>
    <submittedName>
        <fullName evidence="3">DUF4019 domain-containing protein</fullName>
    </submittedName>
</protein>
<sequence length="183" mass="19838">MNHRFLLSVALLACIGTASAQQAQPSRPAQQPAARPAAQQPAARPAQQTLTPQQQAQLAKQNADMSKAALQVMQMVDANQIGQVYDTASATMKRMVTRDDFVKQITIDRNRLGKVSSRGAPAVSRSQFPAGAAVPEGFYLNVAVPTTFAKSQTPVRELVSFRLDEDKTWRVSGYSLRGPNDAK</sequence>
<dbReference type="EMBL" id="JBHRYF010000014">
    <property type="protein sequence ID" value="MFC3661311.1"/>
    <property type="molecule type" value="Genomic_DNA"/>
</dbReference>
<proteinExistence type="predicted"/>
<gene>
    <name evidence="3" type="ORF">ACFOM9_14710</name>
</gene>
<dbReference type="Proteomes" id="UP001595724">
    <property type="component" value="Unassembled WGS sequence"/>
</dbReference>
<accession>A0ABV7UWF0</accession>
<evidence type="ECO:0000313" key="3">
    <source>
        <dbReference type="EMBL" id="MFC3661311.1"/>
    </source>
</evidence>
<keyword evidence="2" id="KW-0732">Signal</keyword>
<evidence type="ECO:0000313" key="4">
    <source>
        <dbReference type="Proteomes" id="UP001595724"/>
    </source>
</evidence>
<evidence type="ECO:0000256" key="1">
    <source>
        <dbReference type="SAM" id="MobiDB-lite"/>
    </source>
</evidence>
<dbReference type="InterPro" id="IPR025091">
    <property type="entry name" value="DUF4019"/>
</dbReference>
<reference evidence="4" key="1">
    <citation type="journal article" date="2019" name="Int. J. Syst. Evol. Microbiol.">
        <title>The Global Catalogue of Microorganisms (GCM) 10K type strain sequencing project: providing services to taxonomists for standard genome sequencing and annotation.</title>
        <authorList>
            <consortium name="The Broad Institute Genomics Platform"/>
            <consortium name="The Broad Institute Genome Sequencing Center for Infectious Disease"/>
            <person name="Wu L."/>
            <person name="Ma J."/>
        </authorList>
    </citation>
    <scope>NUCLEOTIDE SEQUENCE [LARGE SCALE GENOMIC DNA]</scope>
    <source>
        <strain evidence="4">KCTC 42211</strain>
    </source>
</reference>
<feature type="region of interest" description="Disordered" evidence="1">
    <location>
        <begin position="23"/>
        <end position="52"/>
    </location>
</feature>
<organism evidence="3 4">
    <name type="scientific">Luteimonas notoginsengisoli</name>
    <dbReference type="NCBI Taxonomy" id="1578200"/>
    <lineage>
        <taxon>Bacteria</taxon>
        <taxon>Pseudomonadati</taxon>
        <taxon>Pseudomonadota</taxon>
        <taxon>Gammaproteobacteria</taxon>
        <taxon>Lysobacterales</taxon>
        <taxon>Lysobacteraceae</taxon>
        <taxon>Luteimonas</taxon>
    </lineage>
</organism>
<dbReference type="Pfam" id="PF13211">
    <property type="entry name" value="DUF4019"/>
    <property type="match status" value="1"/>
</dbReference>